<evidence type="ECO:0000256" key="1">
    <source>
        <dbReference type="ARBA" id="ARBA00004123"/>
    </source>
</evidence>
<dbReference type="InterPro" id="IPR039924">
    <property type="entry name" value="ICln/Lot5/Saf5"/>
</dbReference>
<dbReference type="GO" id="GO:0005681">
    <property type="term" value="C:spliceosomal complex"/>
    <property type="evidence" value="ECO:0007669"/>
    <property type="project" value="TreeGrafter"/>
</dbReference>
<proteinExistence type="predicted"/>
<keyword evidence="7" id="KW-1185">Reference proteome</keyword>
<feature type="region of interest" description="Disordered" evidence="5">
    <location>
        <begin position="264"/>
        <end position="313"/>
    </location>
</feature>
<dbReference type="Pfam" id="PF03517">
    <property type="entry name" value="Voldacs"/>
    <property type="match status" value="1"/>
</dbReference>
<feature type="compositionally biased region" description="Basic and acidic residues" evidence="5">
    <location>
        <begin position="289"/>
        <end position="313"/>
    </location>
</feature>
<accession>A0A9W9CVB5</accession>
<evidence type="ECO:0000256" key="3">
    <source>
        <dbReference type="ARBA" id="ARBA00022490"/>
    </source>
</evidence>
<dbReference type="PANTHER" id="PTHR21399">
    <property type="entry name" value="CHLORIDE CONDUCTANCE REGULATORY PROTEIN ICLN"/>
    <property type="match status" value="1"/>
</dbReference>
<dbReference type="GO" id="GO:0000387">
    <property type="term" value="P:spliceosomal snRNP assembly"/>
    <property type="evidence" value="ECO:0007669"/>
    <property type="project" value="TreeGrafter"/>
</dbReference>
<dbReference type="EMBL" id="JAPEVB010000004">
    <property type="protein sequence ID" value="KAJ4389599.1"/>
    <property type="molecule type" value="Genomic_DNA"/>
</dbReference>
<organism evidence="6 7">
    <name type="scientific">Gnomoniopsis smithogilvyi</name>
    <dbReference type="NCBI Taxonomy" id="1191159"/>
    <lineage>
        <taxon>Eukaryota</taxon>
        <taxon>Fungi</taxon>
        <taxon>Dikarya</taxon>
        <taxon>Ascomycota</taxon>
        <taxon>Pezizomycotina</taxon>
        <taxon>Sordariomycetes</taxon>
        <taxon>Sordariomycetidae</taxon>
        <taxon>Diaporthales</taxon>
        <taxon>Gnomoniaceae</taxon>
        <taxon>Gnomoniopsis</taxon>
    </lineage>
</organism>
<keyword evidence="3" id="KW-0963">Cytoplasm</keyword>
<dbReference type="PANTHER" id="PTHR21399:SF0">
    <property type="entry name" value="METHYLOSOME SUBUNIT PICLN"/>
    <property type="match status" value="1"/>
</dbReference>
<dbReference type="OrthoDB" id="19714at2759"/>
<evidence type="ECO:0000256" key="4">
    <source>
        <dbReference type="ARBA" id="ARBA00023242"/>
    </source>
</evidence>
<evidence type="ECO:0000256" key="5">
    <source>
        <dbReference type="SAM" id="MobiDB-lite"/>
    </source>
</evidence>
<sequence>MLPTTIHTAPAQGDFMLLSEYQSSTPQSFHDGKPVLHYHATGAKAWLPKDQQSRVPIFPTDAPAFEGDSGEMLSQDEIELFINSENLTVFNTKTSTGVQIPYPSIGLHAMQHKADPAADGAAENDANKAPCVLLQLDLSDGGDDDETFDTIQLTLIPPSSSTDLSSPAQEGSATRSEQEKLFDAITACQNLHPDPADDDEDDDDDDYADRIVFESAVDGSSEAIEGLPGVFRGSATGDLPPPMPGSTTGWITAENVGEFFDADGNWIGGGDEQEDKEGEDLGEGAGRVRARDELNGHENGADGEADSKRPRTE</sequence>
<name>A0A9W9CVB5_9PEZI</name>
<protein>
    <submittedName>
        <fullName evidence="6">Uncharacterized protein</fullName>
    </submittedName>
</protein>
<comment type="caution">
    <text evidence="6">The sequence shown here is derived from an EMBL/GenBank/DDBJ whole genome shotgun (WGS) entry which is preliminary data.</text>
</comment>
<evidence type="ECO:0000256" key="2">
    <source>
        <dbReference type="ARBA" id="ARBA00004496"/>
    </source>
</evidence>
<comment type="subcellular location">
    <subcellularLocation>
        <location evidence="2">Cytoplasm</location>
    </subcellularLocation>
    <subcellularLocation>
        <location evidence="1">Nucleus</location>
    </subcellularLocation>
</comment>
<keyword evidence="4" id="KW-0539">Nucleus</keyword>
<dbReference type="InterPro" id="IPR011993">
    <property type="entry name" value="PH-like_dom_sf"/>
</dbReference>
<evidence type="ECO:0000313" key="6">
    <source>
        <dbReference type="EMBL" id="KAJ4389599.1"/>
    </source>
</evidence>
<dbReference type="Proteomes" id="UP001140453">
    <property type="component" value="Unassembled WGS sequence"/>
</dbReference>
<dbReference type="AlphaFoldDB" id="A0A9W9CVB5"/>
<evidence type="ECO:0000313" key="7">
    <source>
        <dbReference type="Proteomes" id="UP001140453"/>
    </source>
</evidence>
<feature type="region of interest" description="Disordered" evidence="5">
    <location>
        <begin position="154"/>
        <end position="178"/>
    </location>
</feature>
<feature type="compositionally biased region" description="Acidic residues" evidence="5">
    <location>
        <begin position="271"/>
        <end position="282"/>
    </location>
</feature>
<dbReference type="GO" id="GO:0034715">
    <property type="term" value="C:pICln-Sm protein complex"/>
    <property type="evidence" value="ECO:0007669"/>
    <property type="project" value="TreeGrafter"/>
</dbReference>
<feature type="compositionally biased region" description="Polar residues" evidence="5">
    <location>
        <begin position="154"/>
        <end position="175"/>
    </location>
</feature>
<gene>
    <name evidence="6" type="ORF">N0V93_007070</name>
</gene>
<dbReference type="GO" id="GO:0045292">
    <property type="term" value="P:mRNA cis splicing, via spliceosome"/>
    <property type="evidence" value="ECO:0007669"/>
    <property type="project" value="TreeGrafter"/>
</dbReference>
<dbReference type="Gene3D" id="2.30.29.30">
    <property type="entry name" value="Pleckstrin-homology domain (PH domain)/Phosphotyrosine-binding domain (PTB)"/>
    <property type="match status" value="1"/>
</dbReference>
<dbReference type="GO" id="GO:0005829">
    <property type="term" value="C:cytosol"/>
    <property type="evidence" value="ECO:0007669"/>
    <property type="project" value="TreeGrafter"/>
</dbReference>
<reference evidence="6" key="1">
    <citation type="submission" date="2022-10" db="EMBL/GenBank/DDBJ databases">
        <title>Tapping the CABI collections for fungal endophytes: first genome assemblies for Collariella, Neodidymelliopsis, Ascochyta clinopodiicola, Didymella pomorum, Didymosphaeria variabile, Neocosmospora piperis and Neocucurbitaria cava.</title>
        <authorList>
            <person name="Hill R."/>
        </authorList>
    </citation>
    <scope>NUCLEOTIDE SEQUENCE</scope>
    <source>
        <strain evidence="6">IMI 355082</strain>
    </source>
</reference>